<evidence type="ECO:0000313" key="2">
    <source>
        <dbReference type="Proteomes" id="UP001444071"/>
    </source>
</evidence>
<keyword evidence="2" id="KW-1185">Reference proteome</keyword>
<reference evidence="1 2" key="1">
    <citation type="submission" date="2021-06" db="EMBL/GenBank/DDBJ databases">
        <authorList>
            <person name="Palmer J.M."/>
        </authorList>
    </citation>
    <scope>NUCLEOTIDE SEQUENCE [LARGE SCALE GENOMIC DNA]</scope>
    <source>
        <strain evidence="1 2">XR_2019</strain>
        <tissue evidence="1">Muscle</tissue>
    </source>
</reference>
<name>A0ABV0VX28_9TELE</name>
<dbReference type="EMBL" id="JAHRIM010015092">
    <property type="protein sequence ID" value="MEQ2261780.1"/>
    <property type="molecule type" value="Genomic_DNA"/>
</dbReference>
<comment type="caution">
    <text evidence="1">The sequence shown here is derived from an EMBL/GenBank/DDBJ whole genome shotgun (WGS) entry which is preliminary data.</text>
</comment>
<evidence type="ECO:0000313" key="1">
    <source>
        <dbReference type="EMBL" id="MEQ2261780.1"/>
    </source>
</evidence>
<evidence type="ECO:0008006" key="3">
    <source>
        <dbReference type="Google" id="ProtNLM"/>
    </source>
</evidence>
<accession>A0ABV0VX28</accession>
<proteinExistence type="predicted"/>
<protein>
    <recommendedName>
        <fullName evidence="3">Secreted protein</fullName>
    </recommendedName>
</protein>
<organism evidence="1 2">
    <name type="scientific">Xenotaenia resolanae</name>
    <dbReference type="NCBI Taxonomy" id="208358"/>
    <lineage>
        <taxon>Eukaryota</taxon>
        <taxon>Metazoa</taxon>
        <taxon>Chordata</taxon>
        <taxon>Craniata</taxon>
        <taxon>Vertebrata</taxon>
        <taxon>Euteleostomi</taxon>
        <taxon>Actinopterygii</taxon>
        <taxon>Neopterygii</taxon>
        <taxon>Teleostei</taxon>
        <taxon>Neoteleostei</taxon>
        <taxon>Acanthomorphata</taxon>
        <taxon>Ovalentaria</taxon>
        <taxon>Atherinomorphae</taxon>
        <taxon>Cyprinodontiformes</taxon>
        <taxon>Goodeidae</taxon>
        <taxon>Xenotaenia</taxon>
    </lineage>
</organism>
<dbReference type="Proteomes" id="UP001444071">
    <property type="component" value="Unassembled WGS sequence"/>
</dbReference>
<gene>
    <name evidence="1" type="ORF">XENORESO_015659</name>
</gene>
<sequence>MLPFPFFFPFSFAGKAHFFLSASSALKGWPHQCRQWKNHFPHFLPTLFPHHQGYLYLQRTHIHIHTNTHMSLDFKKCCRRQDALYTQKICKDFANVGNVLKKHFLSVFQLI</sequence>